<feature type="compositionally biased region" description="Basic residues" evidence="7">
    <location>
        <begin position="122"/>
        <end position="139"/>
    </location>
</feature>
<keyword evidence="3 6" id="KW-0863">Zinc-finger</keyword>
<organism evidence="9 10">
    <name type="scientific">Lophiotrema nucula</name>
    <dbReference type="NCBI Taxonomy" id="690887"/>
    <lineage>
        <taxon>Eukaryota</taxon>
        <taxon>Fungi</taxon>
        <taxon>Dikarya</taxon>
        <taxon>Ascomycota</taxon>
        <taxon>Pezizomycotina</taxon>
        <taxon>Dothideomycetes</taxon>
        <taxon>Pleosporomycetidae</taxon>
        <taxon>Pleosporales</taxon>
        <taxon>Lophiotremataceae</taxon>
        <taxon>Lophiotrema</taxon>
    </lineage>
</organism>
<dbReference type="PANTHER" id="PTHR12628">
    <property type="entry name" value="POLYCOMB-LIKE TRANSCRIPTION FACTOR"/>
    <property type="match status" value="1"/>
</dbReference>
<feature type="compositionally biased region" description="Acidic residues" evidence="7">
    <location>
        <begin position="416"/>
        <end position="425"/>
    </location>
</feature>
<keyword evidence="5" id="KW-0539">Nucleus</keyword>
<accession>A0A6A5Z8U2</accession>
<sequence length="481" mass="50487">MSKPSPTPPSWSSQAPAFSISQNGSGAAGFSSYSASTAEILERLKANPGNAAGTAAFEAKKAEVMQSYLTSDKLPTPPPVANSGRRGGRGGSRGTPSMLKTEVGANATPGSGATPTSARGSGRGRGRGGRGGRGGKRKRAESIDSDDDSDISTSYTPLPTRTKSGRNVNKPVAFIPTLPEPTPTVKRRKSAKQIAAAQCKTCHRSTDPVNNRIVFCDGCNTAYHQYCHDPPIDNDVVNVLEKEWLCGPCQRAKQTVVEGTEGLISGGGLTIDEKRAYLSTVPHARLVTLLLHAIVRHPELPVFPPNVQDLIPENAISNSTAAPSKPAATSSNVQALPPTYITPPANGITSTGNTPHSHHHGGTDSSDMDPAEAQLLGEISRSQNPTPANVNAELAQHPLSKPPAGPPPVPPIDNPQLDEYDDGYDTDPPAHYPKAGNGLARTLRPESEDLQWLVDDNFEVFSHGWKGDGSGLGADGLNGLN</sequence>
<reference evidence="9" key="1">
    <citation type="journal article" date="2020" name="Stud. Mycol.">
        <title>101 Dothideomycetes genomes: a test case for predicting lifestyles and emergence of pathogens.</title>
        <authorList>
            <person name="Haridas S."/>
            <person name="Albert R."/>
            <person name="Binder M."/>
            <person name="Bloem J."/>
            <person name="Labutti K."/>
            <person name="Salamov A."/>
            <person name="Andreopoulos B."/>
            <person name="Baker S."/>
            <person name="Barry K."/>
            <person name="Bills G."/>
            <person name="Bluhm B."/>
            <person name="Cannon C."/>
            <person name="Castanera R."/>
            <person name="Culley D."/>
            <person name="Daum C."/>
            <person name="Ezra D."/>
            <person name="Gonzalez J."/>
            <person name="Henrissat B."/>
            <person name="Kuo A."/>
            <person name="Liang C."/>
            <person name="Lipzen A."/>
            <person name="Lutzoni F."/>
            <person name="Magnuson J."/>
            <person name="Mondo S."/>
            <person name="Nolan M."/>
            <person name="Ohm R."/>
            <person name="Pangilinan J."/>
            <person name="Park H.-J."/>
            <person name="Ramirez L."/>
            <person name="Alfaro M."/>
            <person name="Sun H."/>
            <person name="Tritt A."/>
            <person name="Yoshinaga Y."/>
            <person name="Zwiers L.-H."/>
            <person name="Turgeon B."/>
            <person name="Goodwin S."/>
            <person name="Spatafora J."/>
            <person name="Crous P."/>
            <person name="Grigoriev I."/>
        </authorList>
    </citation>
    <scope>NUCLEOTIDE SEQUENCE</scope>
    <source>
        <strain evidence="9">CBS 627.86</strain>
    </source>
</reference>
<feature type="region of interest" description="Disordered" evidence="7">
    <location>
        <begin position="396"/>
        <end position="439"/>
    </location>
</feature>
<dbReference type="SUPFAM" id="SSF57903">
    <property type="entry name" value="FYVE/PHD zinc finger"/>
    <property type="match status" value="1"/>
</dbReference>
<protein>
    <recommendedName>
        <fullName evidence="8">PHD-type domain-containing protein</fullName>
    </recommendedName>
</protein>
<feature type="region of interest" description="Disordered" evidence="7">
    <location>
        <begin position="68"/>
        <end position="186"/>
    </location>
</feature>
<dbReference type="GO" id="GO:0005634">
    <property type="term" value="C:nucleus"/>
    <property type="evidence" value="ECO:0007669"/>
    <property type="project" value="UniProtKB-SubCell"/>
</dbReference>
<dbReference type="PROSITE" id="PS50016">
    <property type="entry name" value="ZF_PHD_2"/>
    <property type="match status" value="1"/>
</dbReference>
<dbReference type="GO" id="GO:0008270">
    <property type="term" value="F:zinc ion binding"/>
    <property type="evidence" value="ECO:0007669"/>
    <property type="project" value="UniProtKB-KW"/>
</dbReference>
<feature type="compositionally biased region" description="Pro residues" evidence="7">
    <location>
        <begin position="400"/>
        <end position="413"/>
    </location>
</feature>
<keyword evidence="2" id="KW-0479">Metal-binding</keyword>
<dbReference type="GO" id="GO:0045814">
    <property type="term" value="P:negative regulation of gene expression, epigenetic"/>
    <property type="evidence" value="ECO:0007669"/>
    <property type="project" value="TreeGrafter"/>
</dbReference>
<evidence type="ECO:0000256" key="6">
    <source>
        <dbReference type="PROSITE-ProRule" id="PRU00146"/>
    </source>
</evidence>
<keyword evidence="4" id="KW-0862">Zinc</keyword>
<dbReference type="CDD" id="cd15502">
    <property type="entry name" value="PHD_Phf1p_Phf2p_like"/>
    <property type="match status" value="1"/>
</dbReference>
<feature type="compositionally biased region" description="Polar residues" evidence="7">
    <location>
        <begin position="108"/>
        <end position="118"/>
    </location>
</feature>
<evidence type="ECO:0000256" key="2">
    <source>
        <dbReference type="ARBA" id="ARBA00022723"/>
    </source>
</evidence>
<comment type="subcellular location">
    <subcellularLocation>
        <location evidence="1">Nucleus</location>
    </subcellularLocation>
</comment>
<dbReference type="InterPro" id="IPR019786">
    <property type="entry name" value="Zinc_finger_PHD-type_CS"/>
</dbReference>
<feature type="compositionally biased region" description="Low complexity" evidence="7">
    <location>
        <begin position="318"/>
        <end position="332"/>
    </location>
</feature>
<dbReference type="InterPro" id="IPR013083">
    <property type="entry name" value="Znf_RING/FYVE/PHD"/>
</dbReference>
<dbReference type="SMART" id="SM00249">
    <property type="entry name" value="PHD"/>
    <property type="match status" value="1"/>
</dbReference>
<dbReference type="InterPro" id="IPR001965">
    <property type="entry name" value="Znf_PHD"/>
</dbReference>
<dbReference type="AlphaFoldDB" id="A0A6A5Z8U2"/>
<evidence type="ECO:0000256" key="5">
    <source>
        <dbReference type="ARBA" id="ARBA00023242"/>
    </source>
</evidence>
<evidence type="ECO:0000256" key="3">
    <source>
        <dbReference type="ARBA" id="ARBA00022771"/>
    </source>
</evidence>
<evidence type="ECO:0000256" key="1">
    <source>
        <dbReference type="ARBA" id="ARBA00004123"/>
    </source>
</evidence>
<evidence type="ECO:0000313" key="9">
    <source>
        <dbReference type="EMBL" id="KAF2115860.1"/>
    </source>
</evidence>
<evidence type="ECO:0000256" key="4">
    <source>
        <dbReference type="ARBA" id="ARBA00022833"/>
    </source>
</evidence>
<feature type="region of interest" description="Disordered" evidence="7">
    <location>
        <begin position="318"/>
        <end position="370"/>
    </location>
</feature>
<proteinExistence type="predicted"/>
<dbReference type="Gene3D" id="3.30.40.10">
    <property type="entry name" value="Zinc/RING finger domain, C3HC4 (zinc finger)"/>
    <property type="match status" value="1"/>
</dbReference>
<evidence type="ECO:0000313" key="10">
    <source>
        <dbReference type="Proteomes" id="UP000799770"/>
    </source>
</evidence>
<dbReference type="PROSITE" id="PS01359">
    <property type="entry name" value="ZF_PHD_1"/>
    <property type="match status" value="1"/>
</dbReference>
<dbReference type="OrthoDB" id="5863171at2759"/>
<gene>
    <name evidence="9" type="ORF">BDV96DRAFT_646039</name>
</gene>
<dbReference type="GO" id="GO:0003682">
    <property type="term" value="F:chromatin binding"/>
    <property type="evidence" value="ECO:0007669"/>
    <property type="project" value="TreeGrafter"/>
</dbReference>
<feature type="domain" description="PHD-type" evidence="8">
    <location>
        <begin position="196"/>
        <end position="252"/>
    </location>
</feature>
<dbReference type="InterPro" id="IPR011011">
    <property type="entry name" value="Znf_FYVE_PHD"/>
</dbReference>
<keyword evidence="10" id="KW-1185">Reference proteome</keyword>
<dbReference type="EMBL" id="ML977322">
    <property type="protein sequence ID" value="KAF2115860.1"/>
    <property type="molecule type" value="Genomic_DNA"/>
</dbReference>
<evidence type="ECO:0000256" key="7">
    <source>
        <dbReference type="SAM" id="MobiDB-lite"/>
    </source>
</evidence>
<feature type="compositionally biased region" description="Polar residues" evidence="7">
    <location>
        <begin position="155"/>
        <end position="167"/>
    </location>
</feature>
<dbReference type="InterPro" id="IPR019787">
    <property type="entry name" value="Znf_PHD-finger"/>
</dbReference>
<name>A0A6A5Z8U2_9PLEO</name>
<dbReference type="PANTHER" id="PTHR12628:SF10">
    <property type="entry name" value="HOMEOBOX DOMAIN-CONTAINING PROTEIN"/>
    <property type="match status" value="1"/>
</dbReference>
<dbReference type="Proteomes" id="UP000799770">
    <property type="component" value="Unassembled WGS sequence"/>
</dbReference>
<dbReference type="Pfam" id="PF00628">
    <property type="entry name" value="PHD"/>
    <property type="match status" value="1"/>
</dbReference>
<dbReference type="GO" id="GO:0003677">
    <property type="term" value="F:DNA binding"/>
    <property type="evidence" value="ECO:0007669"/>
    <property type="project" value="TreeGrafter"/>
</dbReference>
<evidence type="ECO:0000259" key="8">
    <source>
        <dbReference type="PROSITE" id="PS50016"/>
    </source>
</evidence>
<feature type="region of interest" description="Disordered" evidence="7">
    <location>
        <begin position="1"/>
        <end position="31"/>
    </location>
</feature>